<dbReference type="EMBL" id="CM007658">
    <property type="protein sequence ID" value="ONH91058.1"/>
    <property type="molecule type" value="Genomic_DNA"/>
</dbReference>
<proteinExistence type="predicted"/>
<name>A0A251MVD3_PRUPE</name>
<evidence type="ECO:0000313" key="2">
    <source>
        <dbReference type="Proteomes" id="UP000006882"/>
    </source>
</evidence>
<evidence type="ECO:0000313" key="1">
    <source>
        <dbReference type="EMBL" id="ONH91058.1"/>
    </source>
</evidence>
<reference evidence="1 2" key="1">
    <citation type="journal article" date="2013" name="Nat. Genet.">
        <title>The high-quality draft genome of peach (Prunus persica) identifies unique patterns of genetic diversity, domestication and genome evolution.</title>
        <authorList>
            <consortium name="International Peach Genome Initiative"/>
            <person name="Verde I."/>
            <person name="Abbott A.G."/>
            <person name="Scalabrin S."/>
            <person name="Jung S."/>
            <person name="Shu S."/>
            <person name="Marroni F."/>
            <person name="Zhebentyayeva T."/>
            <person name="Dettori M.T."/>
            <person name="Grimwood J."/>
            <person name="Cattonaro F."/>
            <person name="Zuccolo A."/>
            <person name="Rossini L."/>
            <person name="Jenkins J."/>
            <person name="Vendramin E."/>
            <person name="Meisel L.A."/>
            <person name="Decroocq V."/>
            <person name="Sosinski B."/>
            <person name="Prochnik S."/>
            <person name="Mitros T."/>
            <person name="Policriti A."/>
            <person name="Cipriani G."/>
            <person name="Dondini L."/>
            <person name="Ficklin S."/>
            <person name="Goodstein D.M."/>
            <person name="Xuan P."/>
            <person name="Del Fabbro C."/>
            <person name="Aramini V."/>
            <person name="Copetti D."/>
            <person name="Gonzalez S."/>
            <person name="Horner D.S."/>
            <person name="Falchi R."/>
            <person name="Lucas S."/>
            <person name="Mica E."/>
            <person name="Maldonado J."/>
            <person name="Lazzari B."/>
            <person name="Bielenberg D."/>
            <person name="Pirona R."/>
            <person name="Miculan M."/>
            <person name="Barakat A."/>
            <person name="Testolin R."/>
            <person name="Stella A."/>
            <person name="Tartarini S."/>
            <person name="Tonutti P."/>
            <person name="Arus P."/>
            <person name="Orellana A."/>
            <person name="Wells C."/>
            <person name="Main D."/>
            <person name="Vizzotto G."/>
            <person name="Silva H."/>
            <person name="Salamini F."/>
            <person name="Schmutz J."/>
            <person name="Morgante M."/>
            <person name="Rokhsar D.S."/>
        </authorList>
    </citation>
    <scope>NUCLEOTIDE SEQUENCE [LARGE SCALE GENOMIC DNA]</scope>
    <source>
        <strain evidence="2">cv. Nemared</strain>
    </source>
</reference>
<keyword evidence="2" id="KW-1185">Reference proteome</keyword>
<sequence>MDSLNYDLCITTWVDVKLFALSIFPSREYILASVYGSNTKNNLTSIIIDNLVTIGQFCWNQITNIVRWWGKPNLFWLQMKKASACELAVDA</sequence>
<dbReference type="AlphaFoldDB" id="A0A251MVD3"/>
<gene>
    <name evidence="1" type="ORF">PRUPE_8G090800</name>
</gene>
<dbReference type="Gramene" id="ONH91058">
    <property type="protein sequence ID" value="ONH91058"/>
    <property type="gene ID" value="PRUPE_8G090800"/>
</dbReference>
<protein>
    <submittedName>
        <fullName evidence="1">Uncharacterized protein</fullName>
    </submittedName>
</protein>
<dbReference type="Proteomes" id="UP000006882">
    <property type="component" value="Chromosome G8"/>
</dbReference>
<accession>A0A251MVD3</accession>
<organism evidence="1 2">
    <name type="scientific">Prunus persica</name>
    <name type="common">Peach</name>
    <name type="synonym">Amygdalus persica</name>
    <dbReference type="NCBI Taxonomy" id="3760"/>
    <lineage>
        <taxon>Eukaryota</taxon>
        <taxon>Viridiplantae</taxon>
        <taxon>Streptophyta</taxon>
        <taxon>Embryophyta</taxon>
        <taxon>Tracheophyta</taxon>
        <taxon>Spermatophyta</taxon>
        <taxon>Magnoliopsida</taxon>
        <taxon>eudicotyledons</taxon>
        <taxon>Gunneridae</taxon>
        <taxon>Pentapetalae</taxon>
        <taxon>rosids</taxon>
        <taxon>fabids</taxon>
        <taxon>Rosales</taxon>
        <taxon>Rosaceae</taxon>
        <taxon>Amygdaloideae</taxon>
        <taxon>Amygdaleae</taxon>
        <taxon>Prunus</taxon>
    </lineage>
</organism>